<evidence type="ECO:0000313" key="3">
    <source>
        <dbReference type="Proteomes" id="UP000196503"/>
    </source>
</evidence>
<name>A0A200HSE2_9ENTE</name>
<gene>
    <name evidence="2" type="ORF">A5869_002158</name>
</gene>
<proteinExistence type="predicted"/>
<accession>A0A200HSE2</accession>
<dbReference type="EMBL" id="NIBL01000003">
    <property type="protein sequence ID" value="OUZ15051.1"/>
    <property type="molecule type" value="Genomic_DNA"/>
</dbReference>
<dbReference type="Pfam" id="PF08759">
    <property type="entry name" value="GT-D"/>
    <property type="match status" value="1"/>
</dbReference>
<dbReference type="InterPro" id="IPR014869">
    <property type="entry name" value="GT-D"/>
</dbReference>
<protein>
    <recommendedName>
        <fullName evidence="1">Glycosyltransferase GT-D fold domain-containing protein</fullName>
    </recommendedName>
</protein>
<evidence type="ECO:0000259" key="1">
    <source>
        <dbReference type="Pfam" id="PF08759"/>
    </source>
</evidence>
<evidence type="ECO:0000313" key="2">
    <source>
        <dbReference type="EMBL" id="OUZ15051.1"/>
    </source>
</evidence>
<comment type="caution">
    <text evidence="2">The sequence shown here is derived from an EMBL/GenBank/DDBJ whole genome shotgun (WGS) entry which is preliminary data.</text>
</comment>
<dbReference type="Proteomes" id="UP000196503">
    <property type="component" value="Unassembled WGS sequence"/>
</dbReference>
<sequence length="94" mass="10782">MQSKELLSSIQNHSQNRLVILILGPIAKVLVEDISKLGIRAIDLGHIDSEYEWFKMGATSKVKLNHKHTSEHNFDENIELVDDEIYLSQIVDRI</sequence>
<organism evidence="2 3">
    <name type="scientific">Enterococcus cecorum</name>
    <dbReference type="NCBI Taxonomy" id="44008"/>
    <lineage>
        <taxon>Bacteria</taxon>
        <taxon>Bacillati</taxon>
        <taxon>Bacillota</taxon>
        <taxon>Bacilli</taxon>
        <taxon>Lactobacillales</taxon>
        <taxon>Enterococcaceae</taxon>
        <taxon>Enterococcus</taxon>
    </lineage>
</organism>
<reference evidence="2 3" key="1">
    <citation type="submission" date="2017-05" db="EMBL/GenBank/DDBJ databases">
        <title>The Genome Sequence of Enterococcus faecium 2D5_DIV0622.</title>
        <authorList>
            <consortium name="The Broad Institute Genomics Platform"/>
            <consortium name="The Broad Institute Genomic Center for Infectious Diseases"/>
            <person name="Earl A."/>
            <person name="Manson A."/>
            <person name="Schwartman J."/>
            <person name="Gilmore M."/>
            <person name="Abouelleil A."/>
            <person name="Cao P."/>
            <person name="Chapman S."/>
            <person name="Cusick C."/>
            <person name="Shea T."/>
            <person name="Young S."/>
            <person name="Neafsey D."/>
            <person name="Nusbaum C."/>
            <person name="Birren B."/>
        </authorList>
    </citation>
    <scope>NUCLEOTIDE SEQUENCE [LARGE SCALE GENOMIC DNA]</scope>
    <source>
        <strain evidence="2 3">2D5_DIV0622</strain>
    </source>
</reference>
<dbReference type="AlphaFoldDB" id="A0A200HSE2"/>
<feature type="domain" description="Glycosyltransferase GT-D fold" evidence="1">
    <location>
        <begin position="4"/>
        <end position="72"/>
    </location>
</feature>